<dbReference type="InterPro" id="IPR050437">
    <property type="entry name" value="Ribos_protein_bS1-like"/>
</dbReference>
<proteinExistence type="inferred from homology"/>
<feature type="domain" description="S1 motif" evidence="5">
    <location>
        <begin position="329"/>
        <end position="398"/>
    </location>
</feature>
<evidence type="ECO:0000313" key="6">
    <source>
        <dbReference type="EMBL" id="MBF9134015.1"/>
    </source>
</evidence>
<feature type="domain" description="S1 motif" evidence="5">
    <location>
        <begin position="71"/>
        <end position="140"/>
    </location>
</feature>
<dbReference type="InterPro" id="IPR035104">
    <property type="entry name" value="Ribosomal_protein_S1-like"/>
</dbReference>
<dbReference type="InterPro" id="IPR012340">
    <property type="entry name" value="NA-bd_OB-fold"/>
</dbReference>
<dbReference type="PANTHER" id="PTHR10724">
    <property type="entry name" value="30S RIBOSOMAL PROTEIN S1"/>
    <property type="match status" value="1"/>
</dbReference>
<feature type="compositionally biased region" description="Gly residues" evidence="4">
    <location>
        <begin position="491"/>
        <end position="501"/>
    </location>
</feature>
<organism evidence="6 7">
    <name type="scientific">Plantactinospora alkalitolerans</name>
    <dbReference type="NCBI Taxonomy" id="2789879"/>
    <lineage>
        <taxon>Bacteria</taxon>
        <taxon>Bacillati</taxon>
        <taxon>Actinomycetota</taxon>
        <taxon>Actinomycetes</taxon>
        <taxon>Micromonosporales</taxon>
        <taxon>Micromonosporaceae</taxon>
        <taxon>Plantactinospora</taxon>
    </lineage>
</organism>
<dbReference type="SUPFAM" id="SSF50249">
    <property type="entry name" value="Nucleic acid-binding proteins"/>
    <property type="match status" value="4"/>
</dbReference>
<dbReference type="NCBIfam" id="NF005911">
    <property type="entry name" value="PRK07899.1"/>
    <property type="match status" value="1"/>
</dbReference>
<dbReference type="InterPro" id="IPR003029">
    <property type="entry name" value="S1_domain"/>
</dbReference>
<evidence type="ECO:0000256" key="2">
    <source>
        <dbReference type="ARBA" id="ARBA00022980"/>
    </source>
</evidence>
<keyword evidence="3" id="KW-0687">Ribonucleoprotein</keyword>
<dbReference type="SMART" id="SM00316">
    <property type="entry name" value="S1"/>
    <property type="match status" value="4"/>
</dbReference>
<protein>
    <submittedName>
        <fullName evidence="6">30S ribosomal protein S1</fullName>
    </submittedName>
</protein>
<dbReference type="Proteomes" id="UP000638560">
    <property type="component" value="Unassembled WGS sequence"/>
</dbReference>
<feature type="compositionally biased region" description="Low complexity" evidence="4">
    <location>
        <begin position="478"/>
        <end position="490"/>
    </location>
</feature>
<accession>A0ABS0H6C3</accession>
<dbReference type="EMBL" id="JADPUN010000311">
    <property type="protein sequence ID" value="MBF9134015.1"/>
    <property type="molecule type" value="Genomic_DNA"/>
</dbReference>
<dbReference type="GO" id="GO:0005840">
    <property type="term" value="C:ribosome"/>
    <property type="evidence" value="ECO:0007669"/>
    <property type="project" value="UniProtKB-KW"/>
</dbReference>
<dbReference type="CDD" id="cd04465">
    <property type="entry name" value="S1_RPS1_repeat_ec2_hs2"/>
    <property type="match status" value="1"/>
</dbReference>
<comment type="similarity">
    <text evidence="1">Belongs to the bacterial ribosomal protein bS1 family.</text>
</comment>
<evidence type="ECO:0000313" key="7">
    <source>
        <dbReference type="Proteomes" id="UP000638560"/>
    </source>
</evidence>
<dbReference type="Gene3D" id="2.40.50.140">
    <property type="entry name" value="Nucleic acid-binding proteins"/>
    <property type="match status" value="4"/>
</dbReference>
<evidence type="ECO:0000256" key="4">
    <source>
        <dbReference type="SAM" id="MobiDB-lite"/>
    </source>
</evidence>
<reference evidence="6 7" key="1">
    <citation type="submission" date="2020-11" db="EMBL/GenBank/DDBJ databases">
        <title>A novel isolate from a Black sea contaminated sediment with potential to produce alkanes: Plantactinospora alkalitolerans sp. nov.</title>
        <authorList>
            <person name="Carro L."/>
            <person name="Veyisoglu A."/>
            <person name="Guven K."/>
            <person name="Schumann P."/>
            <person name="Klenk H.-P."/>
            <person name="Sahin N."/>
        </authorList>
    </citation>
    <scope>NUCLEOTIDE SEQUENCE [LARGE SCALE GENOMIC DNA]</scope>
    <source>
        <strain evidence="6 7">S1510</strain>
    </source>
</reference>
<feature type="domain" description="S1 motif" evidence="5">
    <location>
        <begin position="244"/>
        <end position="312"/>
    </location>
</feature>
<dbReference type="PRINTS" id="PR00681">
    <property type="entry name" value="RIBOSOMALS1"/>
</dbReference>
<evidence type="ECO:0000259" key="5">
    <source>
        <dbReference type="PROSITE" id="PS50126"/>
    </source>
</evidence>
<keyword evidence="7" id="KW-1185">Reference proteome</keyword>
<name>A0ABS0H6C3_9ACTN</name>
<dbReference type="Pfam" id="PF00575">
    <property type="entry name" value="S1"/>
    <property type="match status" value="4"/>
</dbReference>
<feature type="domain" description="S1 motif" evidence="5">
    <location>
        <begin position="158"/>
        <end position="223"/>
    </location>
</feature>
<feature type="region of interest" description="Disordered" evidence="4">
    <location>
        <begin position="466"/>
        <end position="522"/>
    </location>
</feature>
<evidence type="ECO:0000256" key="3">
    <source>
        <dbReference type="ARBA" id="ARBA00023274"/>
    </source>
</evidence>
<sequence length="536" mass="59043">MGRCDRRRIRGRKRVTATQTCCDIHPTGATAHMTSSIEAPSSANRVTIDDLGSEEAFLAAIDETIKYFNDGDIVEGTVVKVDRDEVLLDIGYKTEGVIPSRELSIKHDVDPAEVVSVGDHIEALVLQKEDKEGRLILSKKRAQYERAWGTIEKIKDEDGVVRGSVIEVVKGGLILDIGLRGFLPASLVEMRRVRDLQPYVGRELEAKIIELDKNRNNVVLSRRAWLEQTQSEVRTEFLNKLQKGQVRKGVVSSIVNFGAFVDLGGVDGLVHVSELSWKHIDHPSEVVEVGQEVEVEVLDVDLDRERVSLSLKATQEDPWRQFARTHAIQQIVPGKVTKLVPFGAFVRVDDGIEGLVHISELAERHVEIPEQVVQVGSDVMVKVIDIDLERRRISLSLKQANEGFVEGEEHFDPTLYGMTATYDTEGNYIYPEGFDPETGEWLEGFDKQRETWETQYAEARTRWEAHTKQVQNSRAADAEAAANPTPVVPAAGGGTGGGGGTSSSSTAPARQAEEPAGTLATDEALAALREKLAGGK</sequence>
<keyword evidence="2 6" id="KW-0689">Ribosomal protein</keyword>
<dbReference type="PANTHER" id="PTHR10724:SF7">
    <property type="entry name" value="SMALL RIBOSOMAL SUBUNIT PROTEIN BS1C"/>
    <property type="match status" value="1"/>
</dbReference>
<dbReference type="NCBIfam" id="NF005208">
    <property type="entry name" value="PRK06676.1"/>
    <property type="match status" value="1"/>
</dbReference>
<comment type="caution">
    <text evidence="6">The sequence shown here is derived from an EMBL/GenBank/DDBJ whole genome shotgun (WGS) entry which is preliminary data.</text>
</comment>
<gene>
    <name evidence="6" type="primary">rpsA</name>
    <name evidence="6" type="ORF">I0C86_34520</name>
</gene>
<evidence type="ECO:0000256" key="1">
    <source>
        <dbReference type="ARBA" id="ARBA00006767"/>
    </source>
</evidence>
<dbReference type="CDD" id="cd05687">
    <property type="entry name" value="S1_RPS1_repeat_ec1_hs1"/>
    <property type="match status" value="1"/>
</dbReference>
<dbReference type="PROSITE" id="PS50126">
    <property type="entry name" value="S1"/>
    <property type="match status" value="4"/>
</dbReference>
<dbReference type="CDD" id="cd05688">
    <property type="entry name" value="S1_RPS1_repeat_ec3"/>
    <property type="match status" value="1"/>
</dbReference>